<accession>A0A3D8PIP5</accession>
<dbReference type="EMBL" id="PIOD01000021">
    <property type="protein sequence ID" value="RDW15960.1"/>
    <property type="molecule type" value="Genomic_DNA"/>
</dbReference>
<protein>
    <submittedName>
        <fullName evidence="1">Uncharacterized protein</fullName>
    </submittedName>
</protein>
<keyword evidence="2" id="KW-1185">Reference proteome</keyword>
<dbReference type="AlphaFoldDB" id="A0A3D8PIP5"/>
<reference evidence="2" key="1">
    <citation type="submission" date="2017-11" db="EMBL/GenBank/DDBJ databases">
        <authorList>
            <person name="Zhu W."/>
        </authorList>
    </citation>
    <scope>NUCLEOTIDE SEQUENCE [LARGE SCALE GENOMIC DNA]</scope>
    <source>
        <strain evidence="2">CAU 1051</strain>
    </source>
</reference>
<comment type="caution">
    <text evidence="1">The sequence shown here is derived from an EMBL/GenBank/DDBJ whole genome shotgun (WGS) entry which is preliminary data.</text>
</comment>
<proteinExistence type="predicted"/>
<gene>
    <name evidence="1" type="ORF">CWR45_15815</name>
</gene>
<name>A0A3D8PIP5_9BACI</name>
<evidence type="ECO:0000313" key="1">
    <source>
        <dbReference type="EMBL" id="RDW15960.1"/>
    </source>
</evidence>
<dbReference type="Proteomes" id="UP000256520">
    <property type="component" value="Unassembled WGS sequence"/>
</dbReference>
<dbReference type="RefSeq" id="WP_115750839.1">
    <property type="nucleotide sequence ID" value="NZ_PIOD01000021.1"/>
</dbReference>
<organism evidence="1 2">
    <name type="scientific">Oceanobacillus chungangensis</name>
    <dbReference type="NCBI Taxonomy" id="1229152"/>
    <lineage>
        <taxon>Bacteria</taxon>
        <taxon>Bacillati</taxon>
        <taxon>Bacillota</taxon>
        <taxon>Bacilli</taxon>
        <taxon>Bacillales</taxon>
        <taxon>Bacillaceae</taxon>
        <taxon>Oceanobacillus</taxon>
    </lineage>
</organism>
<evidence type="ECO:0000313" key="2">
    <source>
        <dbReference type="Proteomes" id="UP000256520"/>
    </source>
</evidence>
<sequence>MQEPNVKELNLEEMLSRSEITVGILRVVYALQEVKDYTKENVAQDLIKVLSDMGYLGDPLEVKK</sequence>